<dbReference type="EMBL" id="CAEZZC010000012">
    <property type="protein sequence ID" value="CAB4753193.1"/>
    <property type="molecule type" value="Genomic_DNA"/>
</dbReference>
<evidence type="ECO:0000313" key="4">
    <source>
        <dbReference type="EMBL" id="CAB4927242.1"/>
    </source>
</evidence>
<protein>
    <submittedName>
        <fullName evidence="4">Unannotated protein</fullName>
    </submittedName>
</protein>
<proteinExistence type="predicted"/>
<evidence type="ECO:0000313" key="1">
    <source>
        <dbReference type="EMBL" id="CAB4665530.1"/>
    </source>
</evidence>
<dbReference type="EMBL" id="CAFBLE010000009">
    <property type="protein sequence ID" value="CAB4871616.1"/>
    <property type="molecule type" value="Genomic_DNA"/>
</dbReference>
<dbReference type="PROSITE" id="PS51257">
    <property type="entry name" value="PROKAR_LIPOPROTEIN"/>
    <property type="match status" value="1"/>
</dbReference>
<organism evidence="4">
    <name type="scientific">freshwater metagenome</name>
    <dbReference type="NCBI Taxonomy" id="449393"/>
    <lineage>
        <taxon>unclassified sequences</taxon>
        <taxon>metagenomes</taxon>
        <taxon>ecological metagenomes</taxon>
    </lineage>
</organism>
<evidence type="ECO:0000313" key="3">
    <source>
        <dbReference type="EMBL" id="CAB4871616.1"/>
    </source>
</evidence>
<evidence type="ECO:0000313" key="5">
    <source>
        <dbReference type="EMBL" id="CAB5061297.1"/>
    </source>
</evidence>
<reference evidence="4" key="1">
    <citation type="submission" date="2020-05" db="EMBL/GenBank/DDBJ databases">
        <authorList>
            <person name="Chiriac C."/>
            <person name="Salcher M."/>
            <person name="Ghai R."/>
            <person name="Kavagutti S V."/>
        </authorList>
    </citation>
    <scope>NUCLEOTIDE SEQUENCE</scope>
</reference>
<accession>A0A6J7I9B2</accession>
<dbReference type="AlphaFoldDB" id="A0A6J7I9B2"/>
<dbReference type="EMBL" id="CAFBMV010000007">
    <property type="protein sequence ID" value="CAB4927242.1"/>
    <property type="molecule type" value="Genomic_DNA"/>
</dbReference>
<sequence>MAITQTRKVAIALTIAALALTGCSKGSTNGNAAPDQSSSLTETKAPSATIDFGGDQTLKTGVVITVTDPVSFTPGQFASNYVKTQVANKFDVTINNGGTTDVDMTTVTILSKSGSNNCVDVLDGDSGIIGAPTDPLAAGATATFSYGIACDAKVGDPLNISISVGADVINVDGKLN</sequence>
<evidence type="ECO:0000313" key="2">
    <source>
        <dbReference type="EMBL" id="CAB4753193.1"/>
    </source>
</evidence>
<gene>
    <name evidence="1" type="ORF">UFOPK2289_00816</name>
    <name evidence="2" type="ORF">UFOPK2822_00941</name>
    <name evidence="3" type="ORF">UFOPK3346_01065</name>
    <name evidence="4" type="ORF">UFOPK3670_01050</name>
    <name evidence="5" type="ORF">UFOPK4308_01096</name>
</gene>
<dbReference type="EMBL" id="CAFBQL010000007">
    <property type="protein sequence ID" value="CAB5061297.1"/>
    <property type="molecule type" value="Genomic_DNA"/>
</dbReference>
<name>A0A6J7I9B2_9ZZZZ</name>
<dbReference type="EMBL" id="CAEZWT010000019">
    <property type="protein sequence ID" value="CAB4665530.1"/>
    <property type="molecule type" value="Genomic_DNA"/>
</dbReference>